<dbReference type="EC" id="3.5.1.28" evidence="2"/>
<comment type="caution">
    <text evidence="7">The sequence shown here is derived from an EMBL/GenBank/DDBJ whole genome shotgun (WGS) entry which is preliminary data.</text>
</comment>
<evidence type="ECO:0000256" key="3">
    <source>
        <dbReference type="ARBA" id="ARBA00022801"/>
    </source>
</evidence>
<dbReference type="PANTHER" id="PTHR30417:SF1">
    <property type="entry name" value="N-ACETYLMURAMOYL-L-ALANINE AMIDASE AMID"/>
    <property type="match status" value="1"/>
</dbReference>
<dbReference type="Proteomes" id="UP000051643">
    <property type="component" value="Unassembled WGS sequence"/>
</dbReference>
<dbReference type="GO" id="GO:0009254">
    <property type="term" value="P:peptidoglycan turnover"/>
    <property type="evidence" value="ECO:0007669"/>
    <property type="project" value="TreeGrafter"/>
</dbReference>
<gene>
    <name evidence="7" type="ORF">APR42_13900</name>
</gene>
<dbReference type="GO" id="GO:0071555">
    <property type="term" value="P:cell wall organization"/>
    <property type="evidence" value="ECO:0007669"/>
    <property type="project" value="UniProtKB-KW"/>
</dbReference>
<dbReference type="RefSeq" id="WP_057480889.1">
    <property type="nucleotide sequence ID" value="NZ_BMWR01000008.1"/>
</dbReference>
<keyword evidence="3" id="KW-0378">Hydrolase</keyword>
<comment type="catalytic activity">
    <reaction evidence="1">
        <text>Hydrolyzes the link between N-acetylmuramoyl residues and L-amino acid residues in certain cell-wall glycopeptides.</text>
        <dbReference type="EC" id="3.5.1.28"/>
    </reaction>
</comment>
<proteinExistence type="predicted"/>
<keyword evidence="5" id="KW-0732">Signal</keyword>
<evidence type="ECO:0000256" key="4">
    <source>
        <dbReference type="ARBA" id="ARBA00023316"/>
    </source>
</evidence>
<organism evidence="7 8">
    <name type="scientific">Salegentibacter mishustinae</name>
    <dbReference type="NCBI Taxonomy" id="270918"/>
    <lineage>
        <taxon>Bacteria</taxon>
        <taxon>Pseudomonadati</taxon>
        <taxon>Bacteroidota</taxon>
        <taxon>Flavobacteriia</taxon>
        <taxon>Flavobacteriales</taxon>
        <taxon>Flavobacteriaceae</taxon>
        <taxon>Salegentibacter</taxon>
    </lineage>
</organism>
<evidence type="ECO:0000256" key="2">
    <source>
        <dbReference type="ARBA" id="ARBA00011901"/>
    </source>
</evidence>
<reference evidence="7" key="1">
    <citation type="submission" date="2015-10" db="EMBL/GenBank/DDBJ databases">
        <title>Draft genome sequence of Salegentibacter mishustinae KCTC 12263.</title>
        <authorList>
            <person name="Lin W."/>
            <person name="Zheng Q."/>
        </authorList>
    </citation>
    <scope>NUCLEOTIDE SEQUENCE [LARGE SCALE GENOMIC DNA]</scope>
    <source>
        <strain evidence="7">KCTC 12263</strain>
    </source>
</reference>
<dbReference type="EMBL" id="LKTP01000003">
    <property type="protein sequence ID" value="KRG29863.1"/>
    <property type="molecule type" value="Genomic_DNA"/>
</dbReference>
<dbReference type="STRING" id="270918.APR42_13900"/>
<dbReference type="SUPFAM" id="SSF55846">
    <property type="entry name" value="N-acetylmuramoyl-L-alanine amidase-like"/>
    <property type="match status" value="1"/>
</dbReference>
<evidence type="ECO:0000256" key="1">
    <source>
        <dbReference type="ARBA" id="ARBA00001561"/>
    </source>
</evidence>
<dbReference type="Pfam" id="PF01510">
    <property type="entry name" value="Amidase_2"/>
    <property type="match status" value="1"/>
</dbReference>
<protein>
    <recommendedName>
        <fullName evidence="2">N-acetylmuramoyl-L-alanine amidase</fullName>
        <ecNumber evidence="2">3.5.1.28</ecNumber>
    </recommendedName>
</protein>
<dbReference type="GO" id="GO:0008745">
    <property type="term" value="F:N-acetylmuramoyl-L-alanine amidase activity"/>
    <property type="evidence" value="ECO:0007669"/>
    <property type="project" value="UniProtKB-EC"/>
</dbReference>
<dbReference type="GO" id="GO:0009253">
    <property type="term" value="P:peptidoglycan catabolic process"/>
    <property type="evidence" value="ECO:0007669"/>
    <property type="project" value="InterPro"/>
</dbReference>
<dbReference type="AlphaFoldDB" id="A0A0Q9ZM03"/>
<keyword evidence="8" id="KW-1185">Reference proteome</keyword>
<dbReference type="Gene3D" id="3.40.80.10">
    <property type="entry name" value="Peptidoglycan recognition protein-like"/>
    <property type="match status" value="1"/>
</dbReference>
<sequence length="312" mass="35869">MRSFYPLYIMLLIGSLITSCSSNPYAKTNRVYKKQVKNYSKQLQQFPTRENQNESALNYGEYWVGTTNFNMRKPNYVVIHHTAQDSVGQTLNTFTLPRTQVSSHYVIAKNGEIYHMLNDYLRAWHGGIGKWGNNTDLNSSSLGIEIDNDGKEEFTELQITSLVELLSEIKEKYKIPAENFIGHSDIAPSRKVDPNANFPWKRLAEEGFGLWYDEAEVENLKLEAEFFKPNPLAIHLNSPLNTRIPFIDKLVFPEVIPADFNVENALKIIGFDTSDLEAAKSAFKLHFIQEDLDKPFGIHDLKVLYQLHKKYL</sequence>
<dbReference type="PANTHER" id="PTHR30417">
    <property type="entry name" value="N-ACETYLMURAMOYL-L-ALANINE AMIDASE AMID"/>
    <property type="match status" value="1"/>
</dbReference>
<dbReference type="InterPro" id="IPR036505">
    <property type="entry name" value="Amidase/PGRP_sf"/>
</dbReference>
<dbReference type="InterPro" id="IPR002502">
    <property type="entry name" value="Amidase_domain"/>
</dbReference>
<dbReference type="OrthoDB" id="9794842at2"/>
<evidence type="ECO:0000313" key="7">
    <source>
        <dbReference type="EMBL" id="KRG29863.1"/>
    </source>
</evidence>
<keyword evidence="4" id="KW-0961">Cell wall biogenesis/degradation</keyword>
<dbReference type="CDD" id="cd06583">
    <property type="entry name" value="PGRP"/>
    <property type="match status" value="1"/>
</dbReference>
<evidence type="ECO:0000313" key="8">
    <source>
        <dbReference type="Proteomes" id="UP000051643"/>
    </source>
</evidence>
<accession>A0A0Q9ZM03</accession>
<feature type="domain" description="N-acetylmuramoyl-L-alanine amidase" evidence="6">
    <location>
        <begin position="62"/>
        <end position="195"/>
    </location>
</feature>
<dbReference type="PROSITE" id="PS51257">
    <property type="entry name" value="PROKAR_LIPOPROTEIN"/>
    <property type="match status" value="1"/>
</dbReference>
<feature type="chain" id="PRO_5006389645" description="N-acetylmuramoyl-L-alanine amidase" evidence="5">
    <location>
        <begin position="27"/>
        <end position="312"/>
    </location>
</feature>
<evidence type="ECO:0000256" key="5">
    <source>
        <dbReference type="SAM" id="SignalP"/>
    </source>
</evidence>
<dbReference type="GO" id="GO:0019867">
    <property type="term" value="C:outer membrane"/>
    <property type="evidence" value="ECO:0007669"/>
    <property type="project" value="TreeGrafter"/>
</dbReference>
<name>A0A0Q9ZM03_9FLAO</name>
<evidence type="ECO:0000259" key="6">
    <source>
        <dbReference type="SMART" id="SM00644"/>
    </source>
</evidence>
<feature type="signal peptide" evidence="5">
    <location>
        <begin position="1"/>
        <end position="26"/>
    </location>
</feature>
<dbReference type="InterPro" id="IPR051206">
    <property type="entry name" value="NAMLAA_amidase_2"/>
</dbReference>
<dbReference type="SMART" id="SM00644">
    <property type="entry name" value="Ami_2"/>
    <property type="match status" value="1"/>
</dbReference>